<organism evidence="1">
    <name type="scientific">Solanum lycopersicum</name>
    <name type="common">Tomato</name>
    <name type="synonym">Lycopersicon esculentum</name>
    <dbReference type="NCBI Taxonomy" id="4081"/>
    <lineage>
        <taxon>Eukaryota</taxon>
        <taxon>Viridiplantae</taxon>
        <taxon>Streptophyta</taxon>
        <taxon>Embryophyta</taxon>
        <taxon>Tracheophyta</taxon>
        <taxon>Spermatophyta</taxon>
        <taxon>Magnoliopsida</taxon>
        <taxon>eudicotyledons</taxon>
        <taxon>Gunneridae</taxon>
        <taxon>Pentapetalae</taxon>
        <taxon>asterids</taxon>
        <taxon>lamiids</taxon>
        <taxon>Solanales</taxon>
        <taxon>Solanaceae</taxon>
        <taxon>Solanoideae</taxon>
        <taxon>Solaneae</taxon>
        <taxon>Solanum</taxon>
        <taxon>Solanum subgen. Lycopersicon</taxon>
    </lineage>
</organism>
<reference evidence="1" key="1">
    <citation type="journal article" date="2012" name="Nature">
        <title>The tomato genome sequence provides insights into fleshy fruit evolution.</title>
        <authorList>
            <consortium name="Tomato Genome Consortium"/>
        </authorList>
    </citation>
    <scope>NUCLEOTIDE SEQUENCE [LARGE SCALE GENOMIC DNA]</scope>
    <source>
        <strain evidence="1">cv. Heinz 1706</strain>
    </source>
</reference>
<dbReference type="AlphaFoldDB" id="A0A3Q7HL12"/>
<accession>A0A3Q7HL12</accession>
<evidence type="ECO:0000313" key="1">
    <source>
        <dbReference type="EnsemblPlants" id="Solyc08g008300.1.1.1"/>
    </source>
</evidence>
<keyword evidence="2" id="KW-1185">Reference proteome</keyword>
<dbReference type="PaxDb" id="4081-Solyc08g008300.1.1"/>
<dbReference type="EnsemblPlants" id="Solyc08g008300.1.1">
    <property type="protein sequence ID" value="Solyc08g008300.1.1.1"/>
    <property type="gene ID" value="Solyc08g008300.1"/>
</dbReference>
<name>A0A3Q7HL12_SOLLC</name>
<evidence type="ECO:0000313" key="2">
    <source>
        <dbReference type="Proteomes" id="UP000004994"/>
    </source>
</evidence>
<dbReference type="InParanoid" id="A0A3Q7HL12"/>
<reference evidence="1" key="2">
    <citation type="submission" date="2019-01" db="UniProtKB">
        <authorList>
            <consortium name="EnsemblPlants"/>
        </authorList>
    </citation>
    <scope>IDENTIFICATION</scope>
    <source>
        <strain evidence="1">cv. Heinz 1706</strain>
    </source>
</reference>
<proteinExistence type="predicted"/>
<sequence length="51" mass="6043">MVSSTSQDGILQVTSKNSKIQVMWRYLQLKLWGWYDPIVFCSTKRDCNWNS</sequence>
<dbReference type="Proteomes" id="UP000004994">
    <property type="component" value="Chromosome 8"/>
</dbReference>
<protein>
    <submittedName>
        <fullName evidence="1">Uncharacterized protein</fullName>
    </submittedName>
</protein>
<dbReference type="Gramene" id="Solyc08g008300.1.1">
    <property type="protein sequence ID" value="Solyc08g008300.1.1.1"/>
    <property type="gene ID" value="Solyc08g008300.1"/>
</dbReference>